<dbReference type="AlphaFoldDB" id="A0A382IWN6"/>
<sequence length="45" mass="5097">MNKYHIRDKLILFNLIIFVLTTLHAGPEYAKNGMVVSAHRLASEA</sequence>
<accession>A0A382IWN6</accession>
<evidence type="ECO:0000313" key="1">
    <source>
        <dbReference type="EMBL" id="SVC03537.1"/>
    </source>
</evidence>
<reference evidence="1" key="1">
    <citation type="submission" date="2018-05" db="EMBL/GenBank/DDBJ databases">
        <authorList>
            <person name="Lanie J.A."/>
            <person name="Ng W.-L."/>
            <person name="Kazmierczak K.M."/>
            <person name="Andrzejewski T.M."/>
            <person name="Davidsen T.M."/>
            <person name="Wayne K.J."/>
            <person name="Tettelin H."/>
            <person name="Glass J.I."/>
            <person name="Rusch D."/>
            <person name="Podicherti R."/>
            <person name="Tsui H.-C.T."/>
            <person name="Winkler M.E."/>
        </authorList>
    </citation>
    <scope>NUCLEOTIDE SEQUENCE</scope>
</reference>
<dbReference type="EMBL" id="UINC01069844">
    <property type="protein sequence ID" value="SVC03537.1"/>
    <property type="molecule type" value="Genomic_DNA"/>
</dbReference>
<organism evidence="1">
    <name type="scientific">marine metagenome</name>
    <dbReference type="NCBI Taxonomy" id="408172"/>
    <lineage>
        <taxon>unclassified sequences</taxon>
        <taxon>metagenomes</taxon>
        <taxon>ecological metagenomes</taxon>
    </lineage>
</organism>
<feature type="non-terminal residue" evidence="1">
    <location>
        <position position="45"/>
    </location>
</feature>
<protein>
    <submittedName>
        <fullName evidence="1">Uncharacterized protein</fullName>
    </submittedName>
</protein>
<proteinExistence type="predicted"/>
<name>A0A382IWN6_9ZZZZ</name>
<gene>
    <name evidence="1" type="ORF">METZ01_LOCUS256391</name>
</gene>